<keyword evidence="2" id="KW-0479">Metal-binding</keyword>
<evidence type="ECO:0000256" key="2">
    <source>
        <dbReference type="ARBA" id="ARBA00022723"/>
    </source>
</evidence>
<protein>
    <recommendedName>
        <fullName evidence="6">FLZ-type domain-containing protein</fullName>
    </recommendedName>
</protein>
<proteinExistence type="inferred from homology"/>
<accession>A0ABR2P751</accession>
<comment type="caution">
    <text evidence="7">The sequence shown here is derived from an EMBL/GenBank/DDBJ whole genome shotgun (WGS) entry which is preliminary data.</text>
</comment>
<dbReference type="PROSITE" id="PS51795">
    <property type="entry name" value="ZF_FLZ"/>
    <property type="match status" value="1"/>
</dbReference>
<dbReference type="PANTHER" id="PTHR46443:SF21">
    <property type="entry name" value="FCS-LIKE ZINC FINGER 8"/>
    <property type="match status" value="1"/>
</dbReference>
<evidence type="ECO:0000256" key="5">
    <source>
        <dbReference type="SAM" id="MobiDB-lite"/>
    </source>
</evidence>
<feature type="domain" description="FLZ-type" evidence="6">
    <location>
        <begin position="287"/>
        <end position="331"/>
    </location>
</feature>
<evidence type="ECO:0000259" key="6">
    <source>
        <dbReference type="PROSITE" id="PS51795"/>
    </source>
</evidence>
<dbReference type="InterPro" id="IPR007650">
    <property type="entry name" value="Zf-FLZ_dom"/>
</dbReference>
<name>A0ABR2P751_9ROSI</name>
<dbReference type="PANTHER" id="PTHR46443">
    <property type="entry name" value="FCS-LIKE ZINC FINGER 8"/>
    <property type="match status" value="1"/>
</dbReference>
<dbReference type="Pfam" id="PF04570">
    <property type="entry name" value="zf-FLZ"/>
    <property type="match status" value="1"/>
</dbReference>
<keyword evidence="8" id="KW-1185">Reference proteome</keyword>
<gene>
    <name evidence="7" type="ORF">V6N11_029596</name>
</gene>
<comment type="similarity">
    <text evidence="1">Belongs to the FLZ family.</text>
</comment>
<evidence type="ECO:0000256" key="1">
    <source>
        <dbReference type="ARBA" id="ARBA00009374"/>
    </source>
</evidence>
<evidence type="ECO:0000256" key="4">
    <source>
        <dbReference type="PROSITE-ProRule" id="PRU01131"/>
    </source>
</evidence>
<organism evidence="7 8">
    <name type="scientific">Hibiscus sabdariffa</name>
    <name type="common">roselle</name>
    <dbReference type="NCBI Taxonomy" id="183260"/>
    <lineage>
        <taxon>Eukaryota</taxon>
        <taxon>Viridiplantae</taxon>
        <taxon>Streptophyta</taxon>
        <taxon>Embryophyta</taxon>
        <taxon>Tracheophyta</taxon>
        <taxon>Spermatophyta</taxon>
        <taxon>Magnoliopsida</taxon>
        <taxon>eudicotyledons</taxon>
        <taxon>Gunneridae</taxon>
        <taxon>Pentapetalae</taxon>
        <taxon>rosids</taxon>
        <taxon>malvids</taxon>
        <taxon>Malvales</taxon>
        <taxon>Malvaceae</taxon>
        <taxon>Malvoideae</taxon>
        <taxon>Hibiscus</taxon>
    </lineage>
</organism>
<dbReference type="Proteomes" id="UP001396334">
    <property type="component" value="Unassembled WGS sequence"/>
</dbReference>
<reference evidence="7 8" key="1">
    <citation type="journal article" date="2024" name="G3 (Bethesda)">
        <title>Genome assembly of Hibiscus sabdariffa L. provides insights into metabolisms of medicinal natural products.</title>
        <authorList>
            <person name="Kim T."/>
        </authorList>
    </citation>
    <scope>NUCLEOTIDE SEQUENCE [LARGE SCALE GENOMIC DNA]</scope>
    <source>
        <strain evidence="7">TK-2024</strain>
        <tissue evidence="7">Old leaves</tissue>
    </source>
</reference>
<evidence type="ECO:0000313" key="8">
    <source>
        <dbReference type="Proteomes" id="UP001396334"/>
    </source>
</evidence>
<dbReference type="EMBL" id="JBBPBN010000078">
    <property type="protein sequence ID" value="KAK8984279.1"/>
    <property type="molecule type" value="Genomic_DNA"/>
</dbReference>
<keyword evidence="3" id="KW-0863">Zinc-finger</keyword>
<evidence type="ECO:0000313" key="7">
    <source>
        <dbReference type="EMBL" id="KAK8984279.1"/>
    </source>
</evidence>
<evidence type="ECO:0000256" key="3">
    <source>
        <dbReference type="ARBA" id="ARBA00022771"/>
    </source>
</evidence>
<keyword evidence="3" id="KW-0862">Zinc</keyword>
<dbReference type="InterPro" id="IPR044593">
    <property type="entry name" value="FLZ8/MARD1"/>
</dbReference>
<feature type="region of interest" description="Disordered" evidence="5">
    <location>
        <begin position="113"/>
        <end position="132"/>
    </location>
</feature>
<sequence length="343" mass="38022">MRQTLYAMDGKTTATKNSTHWEDTIPSAVAEESRQRKPRSSSKERYKSGFIVPFWPLFSGFKKQQVKGKLQKKPTSFPKLLTGFTLKAISDNTESIMSPKSILDSKPLSAFKNPFRSESSTPRTPEPEAKHKLDSKGIGLAIVDSLKDDCFDPNLSKPVLFGSQLRVQIPSLPHVVSPSESPRTPPEFSIKTRTSQLSSFSSVLSPPIGKSNGTLTSPRVFIGTSLSASEMELSEDYTCVITHGSNPRTTHIFDDCIVETCCGVVEFSCSKGENGILGHGTSFQSENFLSFCHTCKKNLSSEKDIYIYRGEKAFCSKECRYQEMMLEEGTNKPESDDIFGTYA</sequence>
<feature type="zinc finger region" description="FLZ-type" evidence="4">
    <location>
        <begin position="287"/>
        <end position="331"/>
    </location>
</feature>